<sequence length="1122" mass="129786">MEELFNRQNDIINEIQKIYNNFRKDSASRKTREYINIRVTALDNLWGEFTQNDSTLEDHRDENHEYFSKNVFIEFKKFYDNTREIIATFEVTPSEPKPNTSGADGGKFEFKPLSQLDVLLSQQRTNFRALQRLIDNINVSDISEKWEIEDELKNIQHRWHAIDELHLQIDNLQRGENSVYDGEFRRMEARFKDMKRTLNRKIFSTKHAHGQHSAICLLHNNNCLTKTQKLQHLKSKIKGEAERLIQHLNISCDNYDTAWDLLVHRYNNPQVLFTKQIETFLNQPTLHKQTSYELRKLYDTTMECIHAIHNLGIDTTTWDPILVHLVGKKLDPDTFTDYKESRKKPRELPSFDELMAFIENKFIALEPLQKRERESSTSIKPFAPKPTQSRTNFQPKPMFKNYQTVMTFTKRCPYCSFEHDLYECKKFLNMSPEAKMRTINKLQICHNCLYQHKYKCTSTKRCKECNAAHNTILHDTITCVSSPSVNLSRANATAENENKATTSKSVNYVATQDEEVLLTTISLRVRGSDNNFITLRALLDQGSQISLISENAAQQLGLKRQHYQASVSGIGFGSKQGKGVVSLQCKSIHDDYSFNTEALVIKHVISNLPNTTFPRQTWPHLQHLKLADPEYNISKPIDILLDASVYSDIILSGLIKGPSTAPIAQQTLLGWILSGNVKTFTCNVVLNKHADLSKYWEIEDIPDDSHLSQEDIYCEELFQTTTTRLEDGRYQVALPMKQDYQQNLGNSKPKALAQFMQIERKMSKEDQLRQGYQQFMSEYQQLGHMQEVTDNETHENRPVYYLPHHGVVKSDSTTTSLRVVFNASSKTSSGHSLNDLMYCGPNLQQDLMTLILKWRQHRYVMIADIEKMFRQIMVRDSDRDLQRILWRDLPRTLLKEYRLTTISYGMKAAPFLAMRVLKQIGTDYADTHPLAASELEHSFYMDDLMTGHNSIVTLKETQRQLITVLKAAGMNIRKWSSNEPELLSQLSTEQKDITHYEFKDSESQTEENKMDPELKAISDSISKLKEESSLNDQISYHDIHHYTVIYILFATVAAVGVGVTCRYIRHQRQWTRSAAEQQATPAPTPRPRHSTSEHQLDIPLPSTSAQLKSVHFKIPTFNESPL</sequence>
<protein>
    <recommendedName>
        <fullName evidence="3">Reverse transcriptase domain-containing protein</fullName>
    </recommendedName>
</protein>
<name>A0ABR3H907_LOXSC</name>
<dbReference type="CDD" id="cd01644">
    <property type="entry name" value="RT_pepA17"/>
    <property type="match status" value="1"/>
</dbReference>
<keyword evidence="2" id="KW-1133">Transmembrane helix</keyword>
<dbReference type="SUPFAM" id="SSF56672">
    <property type="entry name" value="DNA/RNA polymerases"/>
    <property type="match status" value="1"/>
</dbReference>
<dbReference type="Pfam" id="PF00078">
    <property type="entry name" value="RVT_1"/>
    <property type="match status" value="1"/>
</dbReference>
<accession>A0ABR3H907</accession>
<dbReference type="InterPro" id="IPR043502">
    <property type="entry name" value="DNA/RNA_pol_sf"/>
</dbReference>
<dbReference type="Gene3D" id="2.40.70.10">
    <property type="entry name" value="Acid Proteases"/>
    <property type="match status" value="1"/>
</dbReference>
<gene>
    <name evidence="4" type="ORF">ABMA27_008839</name>
</gene>
<dbReference type="PANTHER" id="PTHR47331:SF5">
    <property type="entry name" value="RIBONUCLEASE H"/>
    <property type="match status" value="1"/>
</dbReference>
<feature type="region of interest" description="Disordered" evidence="1">
    <location>
        <begin position="372"/>
        <end position="394"/>
    </location>
</feature>
<dbReference type="InterPro" id="IPR000477">
    <property type="entry name" value="RT_dom"/>
</dbReference>
<comment type="caution">
    <text evidence="4">The sequence shown here is derived from an EMBL/GenBank/DDBJ whole genome shotgun (WGS) entry which is preliminary data.</text>
</comment>
<feature type="domain" description="Reverse transcriptase" evidence="3">
    <location>
        <begin position="830"/>
        <end position="973"/>
    </location>
</feature>
<dbReference type="EMBL" id="JBEUOH010000023">
    <property type="protein sequence ID" value="KAL0861278.1"/>
    <property type="molecule type" value="Genomic_DNA"/>
</dbReference>
<keyword evidence="2" id="KW-0472">Membrane</keyword>
<dbReference type="Proteomes" id="UP001549920">
    <property type="component" value="Unassembled WGS sequence"/>
</dbReference>
<feature type="region of interest" description="Disordered" evidence="1">
    <location>
        <begin position="1070"/>
        <end position="1104"/>
    </location>
</feature>
<dbReference type="InterPro" id="IPR043128">
    <property type="entry name" value="Rev_trsase/Diguanyl_cyclase"/>
</dbReference>
<organism evidence="4 5">
    <name type="scientific">Loxostege sticticalis</name>
    <name type="common">Beet webworm moth</name>
    <dbReference type="NCBI Taxonomy" id="481309"/>
    <lineage>
        <taxon>Eukaryota</taxon>
        <taxon>Metazoa</taxon>
        <taxon>Ecdysozoa</taxon>
        <taxon>Arthropoda</taxon>
        <taxon>Hexapoda</taxon>
        <taxon>Insecta</taxon>
        <taxon>Pterygota</taxon>
        <taxon>Neoptera</taxon>
        <taxon>Endopterygota</taxon>
        <taxon>Lepidoptera</taxon>
        <taxon>Glossata</taxon>
        <taxon>Ditrysia</taxon>
        <taxon>Pyraloidea</taxon>
        <taxon>Crambidae</taxon>
        <taxon>Pyraustinae</taxon>
        <taxon>Loxostege</taxon>
    </lineage>
</organism>
<evidence type="ECO:0000259" key="3">
    <source>
        <dbReference type="Pfam" id="PF00078"/>
    </source>
</evidence>
<dbReference type="Pfam" id="PF03564">
    <property type="entry name" value="DUF1759"/>
    <property type="match status" value="1"/>
</dbReference>
<dbReference type="Gene3D" id="3.10.10.10">
    <property type="entry name" value="HIV Type 1 Reverse Transcriptase, subunit A, domain 1"/>
    <property type="match status" value="1"/>
</dbReference>
<feature type="transmembrane region" description="Helical" evidence="2">
    <location>
        <begin position="1044"/>
        <end position="1064"/>
    </location>
</feature>
<dbReference type="CDD" id="cd00303">
    <property type="entry name" value="retropepsin_like"/>
    <property type="match status" value="1"/>
</dbReference>
<evidence type="ECO:0000256" key="2">
    <source>
        <dbReference type="SAM" id="Phobius"/>
    </source>
</evidence>
<dbReference type="InterPro" id="IPR021109">
    <property type="entry name" value="Peptidase_aspartic_dom_sf"/>
</dbReference>
<evidence type="ECO:0000313" key="5">
    <source>
        <dbReference type="Proteomes" id="UP001549920"/>
    </source>
</evidence>
<reference evidence="4 5" key="1">
    <citation type="submission" date="2024-06" db="EMBL/GenBank/DDBJ databases">
        <title>A chromosome-level genome assembly of beet webworm, Loxostege sticticalis.</title>
        <authorList>
            <person name="Zhang Y."/>
        </authorList>
    </citation>
    <scope>NUCLEOTIDE SEQUENCE [LARGE SCALE GENOMIC DNA]</scope>
    <source>
        <strain evidence="4">AQ026</strain>
        <tissue evidence="4">Whole body</tissue>
    </source>
</reference>
<dbReference type="Gene3D" id="3.30.70.270">
    <property type="match status" value="1"/>
</dbReference>
<evidence type="ECO:0000256" key="1">
    <source>
        <dbReference type="SAM" id="MobiDB-lite"/>
    </source>
</evidence>
<dbReference type="InterPro" id="IPR005312">
    <property type="entry name" value="DUF1759"/>
</dbReference>
<dbReference type="PANTHER" id="PTHR47331">
    <property type="entry name" value="PHD-TYPE DOMAIN-CONTAINING PROTEIN"/>
    <property type="match status" value="1"/>
</dbReference>
<proteinExistence type="predicted"/>
<evidence type="ECO:0000313" key="4">
    <source>
        <dbReference type="EMBL" id="KAL0861278.1"/>
    </source>
</evidence>
<keyword evidence="5" id="KW-1185">Reference proteome</keyword>
<keyword evidence="2" id="KW-0812">Transmembrane</keyword>